<gene>
    <name evidence="3" type="ORF">DL238_10505</name>
</gene>
<evidence type="ECO:0000256" key="1">
    <source>
        <dbReference type="ARBA" id="ARBA00022603"/>
    </source>
</evidence>
<dbReference type="OrthoDB" id="9793723at2"/>
<dbReference type="GO" id="GO:0032259">
    <property type="term" value="P:methylation"/>
    <property type="evidence" value="ECO:0007669"/>
    <property type="project" value="UniProtKB-KW"/>
</dbReference>
<name>A0A395LTB6_9SPHN</name>
<organism evidence="3 4">
    <name type="scientific">Alteriqipengyuania lutimaris</name>
    <dbReference type="NCBI Taxonomy" id="1538146"/>
    <lineage>
        <taxon>Bacteria</taxon>
        <taxon>Pseudomonadati</taxon>
        <taxon>Pseudomonadota</taxon>
        <taxon>Alphaproteobacteria</taxon>
        <taxon>Sphingomonadales</taxon>
        <taxon>Erythrobacteraceae</taxon>
        <taxon>Alteriqipengyuania</taxon>
    </lineage>
</organism>
<dbReference type="Gene3D" id="3.40.50.150">
    <property type="entry name" value="Vaccinia Virus protein VP39"/>
    <property type="match status" value="1"/>
</dbReference>
<evidence type="ECO:0000313" key="3">
    <source>
        <dbReference type="EMBL" id="RDS78654.1"/>
    </source>
</evidence>
<comment type="caution">
    <text evidence="3">The sequence shown here is derived from an EMBL/GenBank/DDBJ whole genome shotgun (WGS) entry which is preliminary data.</text>
</comment>
<dbReference type="PANTHER" id="PTHR13090:SF1">
    <property type="entry name" value="ARGININE-HYDROXYLASE NDUFAF5, MITOCHONDRIAL"/>
    <property type="match status" value="1"/>
</dbReference>
<protein>
    <recommendedName>
        <fullName evidence="5">Methyltransferase</fullName>
    </recommendedName>
</protein>
<dbReference type="GO" id="GO:0008168">
    <property type="term" value="F:methyltransferase activity"/>
    <property type="evidence" value="ECO:0007669"/>
    <property type="project" value="UniProtKB-KW"/>
</dbReference>
<dbReference type="AlphaFoldDB" id="A0A395LTB6"/>
<dbReference type="InterPro" id="IPR029063">
    <property type="entry name" value="SAM-dependent_MTases_sf"/>
</dbReference>
<keyword evidence="1" id="KW-0489">Methyltransferase</keyword>
<dbReference type="Proteomes" id="UP000254101">
    <property type="component" value="Unassembled WGS sequence"/>
</dbReference>
<reference evidence="3 4" key="1">
    <citation type="submission" date="2018-07" db="EMBL/GenBank/DDBJ databases">
        <title>Erythrobacter nanhaiensis sp. nov., a novel member of the genus Erythrobacter isolated from the South China Sea.</title>
        <authorList>
            <person name="Chen X."/>
            <person name="Liu J."/>
        </authorList>
    </citation>
    <scope>NUCLEOTIDE SEQUENCE [LARGE SCALE GENOMIC DNA]</scope>
    <source>
        <strain evidence="3 4">S-5</strain>
    </source>
</reference>
<dbReference type="EMBL" id="QRBB01000001">
    <property type="protein sequence ID" value="RDS78654.1"/>
    <property type="molecule type" value="Genomic_DNA"/>
</dbReference>
<dbReference type="InterPro" id="IPR050602">
    <property type="entry name" value="Malonyl-ACP_OMT"/>
</dbReference>
<evidence type="ECO:0008006" key="5">
    <source>
        <dbReference type="Google" id="ProtNLM"/>
    </source>
</evidence>
<evidence type="ECO:0000256" key="2">
    <source>
        <dbReference type="ARBA" id="ARBA00022679"/>
    </source>
</evidence>
<proteinExistence type="predicted"/>
<keyword evidence="2" id="KW-0808">Transferase</keyword>
<dbReference type="SUPFAM" id="SSF53335">
    <property type="entry name" value="S-adenosyl-L-methionine-dependent methyltransferases"/>
    <property type="match status" value="1"/>
</dbReference>
<keyword evidence="4" id="KW-1185">Reference proteome</keyword>
<evidence type="ECO:0000313" key="4">
    <source>
        <dbReference type="Proteomes" id="UP000254101"/>
    </source>
</evidence>
<dbReference type="PANTHER" id="PTHR13090">
    <property type="entry name" value="ARGININE-HYDROXYLASE NDUFAF5, MITOCHONDRIAL"/>
    <property type="match status" value="1"/>
</dbReference>
<accession>A0A395LTB6</accession>
<sequence>MARAYRHTALSTLDPAEQFLRAQAAEDVLERLDFMRFEACEALVVGDGPGLLRDSLAQRGFAVSHGDPGSLDEEAPHGGGAFGLIVSLFTLDTLNDLPGALLHYRNALSASGLFIAQFTGAGSLPALRRIMQAADGETQHARIHPQVDRPAASGLMSRAGFAKHVVDSHTLTVRYSALDRLVGDLRAQGLGSVLADAPPALTRSGLDRARTAFDALREDDGKVSETFEILSLTGWR</sequence>